<dbReference type="SUPFAM" id="SSF63862">
    <property type="entry name" value="Thiamin pyrophosphokinase, substrate-binding domain"/>
    <property type="match status" value="1"/>
</dbReference>
<dbReference type="PANTHER" id="PTHR13622">
    <property type="entry name" value="THIAMIN PYROPHOSPHOKINASE"/>
    <property type="match status" value="1"/>
</dbReference>
<keyword evidence="7" id="KW-1185">Reference proteome</keyword>
<dbReference type="AlphaFoldDB" id="A0AAN7TPF5"/>
<keyword evidence="4" id="KW-0067">ATP-binding</keyword>
<dbReference type="InterPro" id="IPR036759">
    <property type="entry name" value="TPK_catalytic_sf"/>
</dbReference>
<evidence type="ECO:0000256" key="4">
    <source>
        <dbReference type="ARBA" id="ARBA00022840"/>
    </source>
</evidence>
<protein>
    <recommendedName>
        <fullName evidence="5">Thiamin pyrophosphokinase thiamin-binding domain-containing protein</fullName>
    </recommendedName>
</protein>
<keyword evidence="2" id="KW-0547">Nucleotide-binding</keyword>
<dbReference type="NCBIfam" id="TIGR01378">
    <property type="entry name" value="thi_PPkinase"/>
    <property type="match status" value="1"/>
</dbReference>
<dbReference type="Gene3D" id="3.40.50.10240">
    <property type="entry name" value="Thiamin pyrophosphokinase, catalytic domain"/>
    <property type="match status" value="1"/>
</dbReference>
<comment type="caution">
    <text evidence="6">The sequence shown here is derived from an EMBL/GenBank/DDBJ whole genome shotgun (WGS) entry which is preliminary data.</text>
</comment>
<organism evidence="6 7">
    <name type="scientific">Dictyostelium firmibasis</name>
    <dbReference type="NCBI Taxonomy" id="79012"/>
    <lineage>
        <taxon>Eukaryota</taxon>
        <taxon>Amoebozoa</taxon>
        <taxon>Evosea</taxon>
        <taxon>Eumycetozoa</taxon>
        <taxon>Dictyostelia</taxon>
        <taxon>Dictyosteliales</taxon>
        <taxon>Dictyosteliaceae</taxon>
        <taxon>Dictyostelium</taxon>
    </lineage>
</organism>
<evidence type="ECO:0000256" key="3">
    <source>
        <dbReference type="ARBA" id="ARBA00022777"/>
    </source>
</evidence>
<dbReference type="InterPro" id="IPR006282">
    <property type="entry name" value="Thi_PPkinase"/>
</dbReference>
<dbReference type="Gene3D" id="2.60.120.320">
    <property type="entry name" value="Thiamin pyrophosphokinase, thiamin-binding domain"/>
    <property type="match status" value="1"/>
</dbReference>
<accession>A0AAN7TPF5</accession>
<dbReference type="CDD" id="cd07995">
    <property type="entry name" value="TPK"/>
    <property type="match status" value="1"/>
</dbReference>
<dbReference type="GO" id="GO:0005524">
    <property type="term" value="F:ATP binding"/>
    <property type="evidence" value="ECO:0007669"/>
    <property type="project" value="UniProtKB-KW"/>
</dbReference>
<evidence type="ECO:0000259" key="5">
    <source>
        <dbReference type="SMART" id="SM00983"/>
    </source>
</evidence>
<proteinExistence type="predicted"/>
<dbReference type="Pfam" id="PF04263">
    <property type="entry name" value="TPK_catalytic"/>
    <property type="match status" value="1"/>
</dbReference>
<name>A0AAN7TPF5_9MYCE</name>
<reference evidence="6 7" key="1">
    <citation type="submission" date="2023-11" db="EMBL/GenBank/DDBJ databases">
        <title>Dfirmibasis_genome.</title>
        <authorList>
            <person name="Edelbroek B."/>
            <person name="Kjellin J."/>
            <person name="Jerlstrom-Hultqvist J."/>
            <person name="Soderbom F."/>
        </authorList>
    </citation>
    <scope>NUCLEOTIDE SEQUENCE [LARGE SCALE GENOMIC DNA]</scope>
    <source>
        <strain evidence="6 7">TNS-C-14</strain>
    </source>
</reference>
<sequence length="208" mass="22929">MIILYNTGSVKICADGGANRLYSLGTKINQSSRWIPDYIKGDLDSLHEGVSDFFSKKGSTIVLDSSQDTSDLQKCFELIIDLEKSSGVKYRKIFILGGLGGSFSHEFANVNTLFDHPDRKIILASKDNLAWLINSSYNHNIICRSETKCSLIPLSSKASEVTTSGLKWNLVKQSLNFGELISTSNVSLENKVCVETSNPLIFVVDINP</sequence>
<feature type="domain" description="Thiamin pyrophosphokinase thiamin-binding" evidence="5">
    <location>
        <begin position="135"/>
        <end position="200"/>
    </location>
</feature>
<dbReference type="Proteomes" id="UP001344447">
    <property type="component" value="Unassembled WGS sequence"/>
</dbReference>
<dbReference type="SUPFAM" id="SSF63999">
    <property type="entry name" value="Thiamin pyrophosphokinase, catalytic domain"/>
    <property type="match status" value="1"/>
</dbReference>
<dbReference type="GO" id="GO:0016301">
    <property type="term" value="F:kinase activity"/>
    <property type="evidence" value="ECO:0007669"/>
    <property type="project" value="UniProtKB-KW"/>
</dbReference>
<dbReference type="SMART" id="SM00983">
    <property type="entry name" value="TPK_B1_binding"/>
    <property type="match status" value="1"/>
</dbReference>
<dbReference type="PANTHER" id="PTHR13622:SF8">
    <property type="entry name" value="THIAMIN PYROPHOSPHOKINASE 1"/>
    <property type="match status" value="1"/>
</dbReference>
<dbReference type="InterPro" id="IPR007373">
    <property type="entry name" value="Thiamin_PyroPKinase_B1-bd"/>
</dbReference>
<evidence type="ECO:0000256" key="2">
    <source>
        <dbReference type="ARBA" id="ARBA00022741"/>
    </source>
</evidence>
<evidence type="ECO:0000313" key="7">
    <source>
        <dbReference type="Proteomes" id="UP001344447"/>
    </source>
</evidence>
<evidence type="ECO:0000256" key="1">
    <source>
        <dbReference type="ARBA" id="ARBA00022679"/>
    </source>
</evidence>
<dbReference type="GO" id="GO:0030975">
    <property type="term" value="F:thiamine binding"/>
    <property type="evidence" value="ECO:0007669"/>
    <property type="project" value="InterPro"/>
</dbReference>
<dbReference type="GO" id="GO:0004788">
    <property type="term" value="F:thiamine diphosphokinase activity"/>
    <property type="evidence" value="ECO:0007669"/>
    <property type="project" value="InterPro"/>
</dbReference>
<dbReference type="InterPro" id="IPR036371">
    <property type="entry name" value="TPK_B1-bd_sf"/>
</dbReference>
<dbReference type="Pfam" id="PF04265">
    <property type="entry name" value="TPK_B1_binding"/>
    <property type="match status" value="1"/>
</dbReference>
<dbReference type="GO" id="GO:0009229">
    <property type="term" value="P:thiamine diphosphate biosynthetic process"/>
    <property type="evidence" value="ECO:0007669"/>
    <property type="project" value="InterPro"/>
</dbReference>
<evidence type="ECO:0000313" key="6">
    <source>
        <dbReference type="EMBL" id="KAK5576764.1"/>
    </source>
</evidence>
<dbReference type="GO" id="GO:0006772">
    <property type="term" value="P:thiamine metabolic process"/>
    <property type="evidence" value="ECO:0007669"/>
    <property type="project" value="InterPro"/>
</dbReference>
<keyword evidence="3" id="KW-0418">Kinase</keyword>
<dbReference type="FunFam" id="2.60.120.320:FF:000001">
    <property type="entry name" value="Thiamine pyrophosphokinase"/>
    <property type="match status" value="1"/>
</dbReference>
<dbReference type="InterPro" id="IPR007371">
    <property type="entry name" value="TPK_catalytic"/>
</dbReference>
<gene>
    <name evidence="6" type="ORF">RB653_007908</name>
</gene>
<keyword evidence="1" id="KW-0808">Transferase</keyword>
<dbReference type="EMBL" id="JAVFKY010000005">
    <property type="protein sequence ID" value="KAK5576764.1"/>
    <property type="molecule type" value="Genomic_DNA"/>
</dbReference>